<dbReference type="HOGENOM" id="CLU_3088102_0_0_1"/>
<dbReference type="EMBL" id="KN833807">
    <property type="protein sequence ID" value="KIK18370.1"/>
    <property type="molecule type" value="Genomic_DNA"/>
</dbReference>
<reference evidence="2 3" key="1">
    <citation type="submission" date="2014-04" db="EMBL/GenBank/DDBJ databases">
        <authorList>
            <consortium name="DOE Joint Genome Institute"/>
            <person name="Kuo A."/>
            <person name="Kohler A."/>
            <person name="Costa M.D."/>
            <person name="Nagy L.G."/>
            <person name="Floudas D."/>
            <person name="Copeland A."/>
            <person name="Barry K.W."/>
            <person name="Cichocki N."/>
            <person name="Veneault-Fourrey C."/>
            <person name="LaButti K."/>
            <person name="Lindquist E.A."/>
            <person name="Lipzen A."/>
            <person name="Lundell T."/>
            <person name="Morin E."/>
            <person name="Murat C."/>
            <person name="Sun H."/>
            <person name="Tunlid A."/>
            <person name="Henrissat B."/>
            <person name="Grigoriev I.V."/>
            <person name="Hibbett D.S."/>
            <person name="Martin F."/>
            <person name="Nordberg H.P."/>
            <person name="Cantor M.N."/>
            <person name="Hua S.X."/>
        </authorList>
    </citation>
    <scope>NUCLEOTIDE SEQUENCE [LARGE SCALE GENOMIC DNA]</scope>
    <source>
        <strain evidence="2 3">441</strain>
    </source>
</reference>
<proteinExistence type="predicted"/>
<evidence type="ECO:0000256" key="1">
    <source>
        <dbReference type="SAM" id="MobiDB-lite"/>
    </source>
</evidence>
<name>A0A0C9Y0Y5_9AGAM</name>
<keyword evidence="3" id="KW-1185">Reference proteome</keyword>
<organism evidence="2 3">
    <name type="scientific">Pisolithus microcarpus 441</name>
    <dbReference type="NCBI Taxonomy" id="765257"/>
    <lineage>
        <taxon>Eukaryota</taxon>
        <taxon>Fungi</taxon>
        <taxon>Dikarya</taxon>
        <taxon>Basidiomycota</taxon>
        <taxon>Agaricomycotina</taxon>
        <taxon>Agaricomycetes</taxon>
        <taxon>Agaricomycetidae</taxon>
        <taxon>Boletales</taxon>
        <taxon>Sclerodermatineae</taxon>
        <taxon>Pisolithaceae</taxon>
        <taxon>Pisolithus</taxon>
    </lineage>
</organism>
<feature type="region of interest" description="Disordered" evidence="1">
    <location>
        <begin position="30"/>
        <end position="52"/>
    </location>
</feature>
<accession>A0A0C9Y0Y5</accession>
<dbReference type="Proteomes" id="UP000054018">
    <property type="component" value="Unassembled WGS sequence"/>
</dbReference>
<protein>
    <submittedName>
        <fullName evidence="2">Uncharacterized protein</fullName>
    </submittedName>
</protein>
<evidence type="ECO:0000313" key="3">
    <source>
        <dbReference type="Proteomes" id="UP000054018"/>
    </source>
</evidence>
<reference evidence="3" key="2">
    <citation type="submission" date="2015-01" db="EMBL/GenBank/DDBJ databases">
        <title>Evolutionary Origins and Diversification of the Mycorrhizal Mutualists.</title>
        <authorList>
            <consortium name="DOE Joint Genome Institute"/>
            <consortium name="Mycorrhizal Genomics Consortium"/>
            <person name="Kohler A."/>
            <person name="Kuo A."/>
            <person name="Nagy L.G."/>
            <person name="Floudas D."/>
            <person name="Copeland A."/>
            <person name="Barry K.W."/>
            <person name="Cichocki N."/>
            <person name="Veneault-Fourrey C."/>
            <person name="LaButti K."/>
            <person name="Lindquist E.A."/>
            <person name="Lipzen A."/>
            <person name="Lundell T."/>
            <person name="Morin E."/>
            <person name="Murat C."/>
            <person name="Riley R."/>
            <person name="Ohm R."/>
            <person name="Sun H."/>
            <person name="Tunlid A."/>
            <person name="Henrissat B."/>
            <person name="Grigoriev I.V."/>
            <person name="Hibbett D.S."/>
            <person name="Martin F."/>
        </authorList>
    </citation>
    <scope>NUCLEOTIDE SEQUENCE [LARGE SCALE GENOMIC DNA]</scope>
    <source>
        <strain evidence="3">441</strain>
    </source>
</reference>
<gene>
    <name evidence="2" type="ORF">PISMIDRAFT_684264</name>
</gene>
<sequence length="52" mass="5567">MEANKKCKSLEVRVYDSSLPVAAQGKTVVGNNSMNPLDKGKSRSGWTVVQAS</sequence>
<dbReference type="AlphaFoldDB" id="A0A0C9Y0Y5"/>
<evidence type="ECO:0000313" key="2">
    <source>
        <dbReference type="EMBL" id="KIK18370.1"/>
    </source>
</evidence>